<comment type="caution">
    <text evidence="1">The sequence shown here is derived from an EMBL/GenBank/DDBJ whole genome shotgun (WGS) entry which is preliminary data.</text>
</comment>
<name>A0A0F3GLU8_9BACT</name>
<dbReference type="EMBL" id="LACI01002113">
    <property type="protein sequence ID" value="KJU82944.1"/>
    <property type="molecule type" value="Genomic_DNA"/>
</dbReference>
<dbReference type="AlphaFoldDB" id="A0A0F3GLU8"/>
<accession>A0A0F3GLU8</accession>
<evidence type="ECO:0000313" key="1">
    <source>
        <dbReference type="EMBL" id="KJU82944.1"/>
    </source>
</evidence>
<protein>
    <submittedName>
        <fullName evidence="1">Uncharacterized protein</fullName>
    </submittedName>
</protein>
<proteinExistence type="predicted"/>
<dbReference type="Proteomes" id="UP000033423">
    <property type="component" value="Unassembled WGS sequence"/>
</dbReference>
<keyword evidence="2" id="KW-1185">Reference proteome</keyword>
<gene>
    <name evidence="1" type="ORF">MBAV_004868</name>
</gene>
<reference evidence="1 2" key="1">
    <citation type="submission" date="2015-02" db="EMBL/GenBank/DDBJ databases">
        <title>Single-cell genomics of uncultivated deep-branching MTB reveals a conserved set of magnetosome genes.</title>
        <authorList>
            <person name="Kolinko S."/>
            <person name="Richter M."/>
            <person name="Glockner F.O."/>
            <person name="Brachmann A."/>
            <person name="Schuler D."/>
        </authorList>
    </citation>
    <scope>NUCLEOTIDE SEQUENCE [LARGE SCALE GENOMIC DNA]</scope>
    <source>
        <strain evidence="1">TM-1</strain>
    </source>
</reference>
<evidence type="ECO:0000313" key="2">
    <source>
        <dbReference type="Proteomes" id="UP000033423"/>
    </source>
</evidence>
<organism evidence="1 2">
    <name type="scientific">Candidatus Magnetobacterium bavaricum</name>
    <dbReference type="NCBI Taxonomy" id="29290"/>
    <lineage>
        <taxon>Bacteria</taxon>
        <taxon>Pseudomonadati</taxon>
        <taxon>Nitrospirota</taxon>
        <taxon>Thermodesulfovibrionia</taxon>
        <taxon>Thermodesulfovibrionales</taxon>
        <taxon>Candidatus Magnetobacteriaceae</taxon>
        <taxon>Candidatus Magnetobacterium</taxon>
    </lineage>
</organism>
<sequence>MCDGKSGGTNTSYDVIHSAVSTLYRVLLFMYKHLNPKVAILQPFSIIKKGGGGVC</sequence>